<accession>A0A9P6QX93</accession>
<sequence length="633" mass="70586">VVDDADGHFSEEEGRVRVKISSRALAKQFYAALVNAHVVQELDIALQWDVTLDDLWAFTDAVTKAYIINLRLDGSHFEGGPVLDTISHNCQYDPLVVLMSNMQIQVLHFEGITDLYQHLSSSTWSLAPCLRVLGISSKTSEYPLCVNPTLLSHILRNCVGLVELQITVNDLHLPYALAFQGVASALQMKSSLNVVKIRSKQEMVQYSVIQDHITNITMRIQHLFSLESLDNLLMRHITTLDVCLPTFKGYSQEDQRCLVATVQAAQALTSLVLTFYADQFTSILNSVNATREKGQAEGLSYEPLVVRFLGRDPPRGLETMHVLTARLPSHYTVARGISIDIHASPRYSKHASDTFGRLIRQHGSSIQEIGHDFVLLDDNARLLDEETGKNGSNLVYLELDPSRLSHSGLDYLDRVIARSARLQQLGFFFTRLEEPTELIKAVRLLGHYRAIVHSIRVVASFGNHINSWLFELQNLCPTKASLPMLETLMLCDSQPKHASSVLPCIPWVSAMVFASPQLRASISAQQSLAIKSLSLCNLVLNSDDWDIVFSVLSFLDLQELDLKGSNITMTHLELLVGRIPTGDDVVIPLTTLNVMETELANENFDRKLPGLLEVVKRLRAKAPLVEIVGVSCF</sequence>
<protein>
    <submittedName>
        <fullName evidence="1">Uncharacterized protein</fullName>
    </submittedName>
</protein>
<keyword evidence="2" id="KW-1185">Reference proteome</keyword>
<dbReference type="EMBL" id="JAAAIP010001523">
    <property type="protein sequence ID" value="KAG0305929.1"/>
    <property type="molecule type" value="Genomic_DNA"/>
</dbReference>
<feature type="non-terminal residue" evidence="1">
    <location>
        <position position="1"/>
    </location>
</feature>
<gene>
    <name evidence="1" type="ORF">BGZ99_001940</name>
</gene>
<dbReference type="AlphaFoldDB" id="A0A9P6QX93"/>
<reference evidence="1" key="1">
    <citation type="journal article" date="2020" name="Fungal Divers.">
        <title>Resolving the Mortierellaceae phylogeny through synthesis of multi-gene phylogenetics and phylogenomics.</title>
        <authorList>
            <person name="Vandepol N."/>
            <person name="Liber J."/>
            <person name="Desiro A."/>
            <person name="Na H."/>
            <person name="Kennedy M."/>
            <person name="Barry K."/>
            <person name="Grigoriev I.V."/>
            <person name="Miller A.N."/>
            <person name="O'Donnell K."/>
            <person name="Stajich J.E."/>
            <person name="Bonito G."/>
        </authorList>
    </citation>
    <scope>NUCLEOTIDE SEQUENCE</scope>
    <source>
        <strain evidence="1">REB-010B</strain>
    </source>
</reference>
<dbReference type="SUPFAM" id="SSF52047">
    <property type="entry name" value="RNI-like"/>
    <property type="match status" value="1"/>
</dbReference>
<name>A0A9P6QX93_9FUNG</name>
<evidence type="ECO:0000313" key="1">
    <source>
        <dbReference type="EMBL" id="KAG0305929.1"/>
    </source>
</evidence>
<organism evidence="1 2">
    <name type="scientific">Dissophora globulifera</name>
    <dbReference type="NCBI Taxonomy" id="979702"/>
    <lineage>
        <taxon>Eukaryota</taxon>
        <taxon>Fungi</taxon>
        <taxon>Fungi incertae sedis</taxon>
        <taxon>Mucoromycota</taxon>
        <taxon>Mortierellomycotina</taxon>
        <taxon>Mortierellomycetes</taxon>
        <taxon>Mortierellales</taxon>
        <taxon>Mortierellaceae</taxon>
        <taxon>Dissophora</taxon>
    </lineage>
</organism>
<proteinExistence type="predicted"/>
<comment type="caution">
    <text evidence="1">The sequence shown here is derived from an EMBL/GenBank/DDBJ whole genome shotgun (WGS) entry which is preliminary data.</text>
</comment>
<dbReference type="Proteomes" id="UP000738325">
    <property type="component" value="Unassembled WGS sequence"/>
</dbReference>
<evidence type="ECO:0000313" key="2">
    <source>
        <dbReference type="Proteomes" id="UP000738325"/>
    </source>
</evidence>